<dbReference type="STRING" id="436017.A4RXQ0"/>
<dbReference type="Pfam" id="PF21365">
    <property type="entry name" value="Glyco_hydro_31_3rd"/>
    <property type="match status" value="1"/>
</dbReference>
<dbReference type="Proteomes" id="UP000001568">
    <property type="component" value="Chromosome 5"/>
</dbReference>
<reference evidence="7 8" key="1">
    <citation type="journal article" date="2007" name="Proc. Natl. Acad. Sci. U.S.A.">
        <title>The tiny eukaryote Ostreococcus provides genomic insights into the paradox of plankton speciation.</title>
        <authorList>
            <person name="Palenik B."/>
            <person name="Grimwood J."/>
            <person name="Aerts A."/>
            <person name="Rouze P."/>
            <person name="Salamov A."/>
            <person name="Putnam N."/>
            <person name="Dupont C."/>
            <person name="Jorgensen R."/>
            <person name="Derelle E."/>
            <person name="Rombauts S."/>
            <person name="Zhou K."/>
            <person name="Otillar R."/>
            <person name="Merchant S.S."/>
            <person name="Podell S."/>
            <person name="Gaasterland T."/>
            <person name="Napoli C."/>
            <person name="Gendler K."/>
            <person name="Manuell A."/>
            <person name="Tai V."/>
            <person name="Vallon O."/>
            <person name="Piganeau G."/>
            <person name="Jancek S."/>
            <person name="Heijde M."/>
            <person name="Jabbari K."/>
            <person name="Bowler C."/>
            <person name="Lohr M."/>
            <person name="Robbens S."/>
            <person name="Werner G."/>
            <person name="Dubchak I."/>
            <person name="Pazour G.J."/>
            <person name="Ren Q."/>
            <person name="Paulsen I."/>
            <person name="Delwiche C."/>
            <person name="Schmutz J."/>
            <person name="Rokhsar D."/>
            <person name="Van de Peer Y."/>
            <person name="Moreau H."/>
            <person name="Grigoriev I.V."/>
        </authorList>
    </citation>
    <scope>NUCLEOTIDE SEQUENCE [LARGE SCALE GENOMIC DNA]</scope>
    <source>
        <strain evidence="7 8">CCE9901</strain>
    </source>
</reference>
<evidence type="ECO:0000256" key="1">
    <source>
        <dbReference type="ARBA" id="ARBA00007806"/>
    </source>
</evidence>
<dbReference type="Pfam" id="PF01055">
    <property type="entry name" value="Glyco_hydro_31_2nd"/>
    <property type="match status" value="1"/>
</dbReference>
<accession>A4RXQ0</accession>
<dbReference type="OMA" id="AFFTWVH"/>
<dbReference type="GO" id="GO:0004553">
    <property type="term" value="F:hydrolase activity, hydrolyzing O-glycosyl compounds"/>
    <property type="evidence" value="ECO:0007669"/>
    <property type="project" value="InterPro"/>
</dbReference>
<dbReference type="KEGG" id="olu:OSTLU_38421"/>
<evidence type="ECO:0000256" key="4">
    <source>
        <dbReference type="RuleBase" id="RU361185"/>
    </source>
</evidence>
<keyword evidence="3 4" id="KW-0326">Glycosidase</keyword>
<keyword evidence="8" id="KW-1185">Reference proteome</keyword>
<dbReference type="InterPro" id="IPR013780">
    <property type="entry name" value="Glyco_hydro_b"/>
</dbReference>
<keyword evidence="2 4" id="KW-0378">Hydrolase</keyword>
<dbReference type="Gene3D" id="3.20.20.80">
    <property type="entry name" value="Glycosidases"/>
    <property type="match status" value="1"/>
</dbReference>
<dbReference type="SUPFAM" id="SSF51011">
    <property type="entry name" value="Glycosyl hydrolase domain"/>
    <property type="match status" value="1"/>
</dbReference>
<sequence length="559" mass="62047">MEDSGAAELTVKLCDGADEDHWYGGSHLLKQLWPLERAKIEMGPFYPFDHGPNGVGNVLGTHWVSSGGTLIFADPNSDLLHALTSERGDGLLRLQSRANYADANMLHPWQSINTNDARTRLQLRVAVSAQEDARSATRVALAQLPKPSAAPDKSLMFYPIWTTWATSHADVTQESTLAVAKDIAKAKSDSGLPNGSIIEIDDRWQARYGELHFDPVKFPDPKGMIKELHDMGFLVTAWVMPFLQESSAACEEAKRLGYLLEGSQPPNEVPGQFRWWGTQPVRGIDFTNDEACEWFVRRLKKLQEEVGLDGFKFDAGEPCFMPYGARPHTPLKHPQEYSQAYVEKVCSKFALSEVRVAMGTNNYNGLIRMGDKDTVWGVDNGLQSLIPSLLTSAVIGFPFTLPDIIGGNAYWNQTPDTELMIRWAQVSAFMPAVQWSIPPWEVSSVAYEASVKVMHMRERLLLPKLAALAEDAKASLEPICRPMWWLDPNDAQTFAIDDQFAVGTDMIVAPVVEKGATSRTVYLPAGSWRRYDESNAVAGGRRVVVDAPLDVLPVFIRAD</sequence>
<dbReference type="RefSeq" id="XP_001418031.1">
    <property type="nucleotide sequence ID" value="XM_001417994.1"/>
</dbReference>
<dbReference type="InterPro" id="IPR048395">
    <property type="entry name" value="Glyco_hydro_31_C"/>
</dbReference>
<protein>
    <recommendedName>
        <fullName evidence="9">Glycoside hydrolase family 31 N-terminal domain-containing protein</fullName>
    </recommendedName>
</protein>
<evidence type="ECO:0000313" key="7">
    <source>
        <dbReference type="EMBL" id="ABO96324.1"/>
    </source>
</evidence>
<evidence type="ECO:0000256" key="2">
    <source>
        <dbReference type="ARBA" id="ARBA00022801"/>
    </source>
</evidence>
<feature type="domain" description="Glycoside hydrolase family 31 TIM barrel" evidence="5">
    <location>
        <begin position="182"/>
        <end position="461"/>
    </location>
</feature>
<dbReference type="GeneID" id="5001889"/>
<evidence type="ECO:0000256" key="3">
    <source>
        <dbReference type="ARBA" id="ARBA00023295"/>
    </source>
</evidence>
<feature type="domain" description="Glycosyl hydrolase family 31 C-terminal" evidence="6">
    <location>
        <begin position="477"/>
        <end position="558"/>
    </location>
</feature>
<evidence type="ECO:0000259" key="6">
    <source>
        <dbReference type="Pfam" id="PF21365"/>
    </source>
</evidence>
<organism evidence="7 8">
    <name type="scientific">Ostreococcus lucimarinus (strain CCE9901)</name>
    <dbReference type="NCBI Taxonomy" id="436017"/>
    <lineage>
        <taxon>Eukaryota</taxon>
        <taxon>Viridiplantae</taxon>
        <taxon>Chlorophyta</taxon>
        <taxon>Mamiellophyceae</taxon>
        <taxon>Mamiellales</taxon>
        <taxon>Bathycoccaceae</taxon>
        <taxon>Ostreococcus</taxon>
    </lineage>
</organism>
<dbReference type="InterPro" id="IPR050985">
    <property type="entry name" value="Alpha-glycosidase_related"/>
</dbReference>
<name>A4RXQ0_OSTLU</name>
<dbReference type="GO" id="GO:0005975">
    <property type="term" value="P:carbohydrate metabolic process"/>
    <property type="evidence" value="ECO:0007669"/>
    <property type="project" value="InterPro"/>
</dbReference>
<dbReference type="EMBL" id="CP000585">
    <property type="protein sequence ID" value="ABO96324.1"/>
    <property type="molecule type" value="Genomic_DNA"/>
</dbReference>
<dbReference type="Gramene" id="ABO96324">
    <property type="protein sequence ID" value="ABO96324"/>
    <property type="gene ID" value="OSTLU_38421"/>
</dbReference>
<proteinExistence type="inferred from homology"/>
<dbReference type="PANTHER" id="PTHR43053:SF4">
    <property type="entry name" value="MYOGENESIS-REGULATING GLYCOSIDASE"/>
    <property type="match status" value="1"/>
</dbReference>
<dbReference type="CAZy" id="GH31">
    <property type="family name" value="Glycoside Hydrolase Family 31"/>
</dbReference>
<evidence type="ECO:0000259" key="5">
    <source>
        <dbReference type="Pfam" id="PF01055"/>
    </source>
</evidence>
<dbReference type="HOGENOM" id="CLU_008294_0_0_1"/>
<dbReference type="InterPro" id="IPR017853">
    <property type="entry name" value="GH"/>
</dbReference>
<comment type="similarity">
    <text evidence="1 4">Belongs to the glycosyl hydrolase 31 family.</text>
</comment>
<dbReference type="Gene3D" id="2.60.40.1180">
    <property type="entry name" value="Golgi alpha-mannosidase II"/>
    <property type="match status" value="1"/>
</dbReference>
<dbReference type="OrthoDB" id="10070917at2759"/>
<evidence type="ECO:0008006" key="9">
    <source>
        <dbReference type="Google" id="ProtNLM"/>
    </source>
</evidence>
<dbReference type="SUPFAM" id="SSF51445">
    <property type="entry name" value="(Trans)glycosidases"/>
    <property type="match status" value="1"/>
</dbReference>
<dbReference type="InterPro" id="IPR000322">
    <property type="entry name" value="Glyco_hydro_31_TIM"/>
</dbReference>
<gene>
    <name evidence="7" type="ORF">OSTLU_38421</name>
</gene>
<dbReference type="AlphaFoldDB" id="A4RXQ0"/>
<evidence type="ECO:0000313" key="8">
    <source>
        <dbReference type="Proteomes" id="UP000001568"/>
    </source>
</evidence>
<dbReference type="eggNOG" id="KOG1065">
    <property type="taxonomic scope" value="Eukaryota"/>
</dbReference>
<dbReference type="PANTHER" id="PTHR43053">
    <property type="entry name" value="GLYCOSIDASE FAMILY 31"/>
    <property type="match status" value="1"/>
</dbReference>
<dbReference type="CDD" id="cd06592">
    <property type="entry name" value="GH31_NET37"/>
    <property type="match status" value="1"/>
</dbReference>